<dbReference type="InterPro" id="IPR005467">
    <property type="entry name" value="His_kinase_dom"/>
</dbReference>
<evidence type="ECO:0000256" key="10">
    <source>
        <dbReference type="ARBA" id="ARBA00023026"/>
    </source>
</evidence>
<keyword evidence="5" id="KW-0808">Transferase</keyword>
<evidence type="ECO:0000256" key="9">
    <source>
        <dbReference type="ARBA" id="ARBA00023012"/>
    </source>
</evidence>
<dbReference type="PRINTS" id="PR00344">
    <property type="entry name" value="BCTRLSENSOR"/>
</dbReference>
<dbReference type="Gene3D" id="3.30.565.10">
    <property type="entry name" value="Histidine kinase-like ATPase, C-terminal domain"/>
    <property type="match status" value="1"/>
</dbReference>
<dbReference type="SUPFAM" id="SSF55874">
    <property type="entry name" value="ATPase domain of HSP90 chaperone/DNA topoisomerase II/histidine kinase"/>
    <property type="match status" value="1"/>
</dbReference>
<dbReference type="SMART" id="SM00387">
    <property type="entry name" value="HATPase_c"/>
    <property type="match status" value="1"/>
</dbReference>
<keyword evidence="8 14" id="KW-1133">Transmembrane helix</keyword>
<keyword evidence="7" id="KW-0418">Kinase</keyword>
<dbReference type="InterPro" id="IPR036890">
    <property type="entry name" value="HATPase_C_sf"/>
</dbReference>
<feature type="transmembrane region" description="Helical" evidence="14">
    <location>
        <begin position="25"/>
        <end position="50"/>
    </location>
</feature>
<dbReference type="InterPro" id="IPR004358">
    <property type="entry name" value="Sig_transdc_His_kin-like_C"/>
</dbReference>
<dbReference type="InterPro" id="IPR050398">
    <property type="entry name" value="HssS/ArlS-like"/>
</dbReference>
<keyword evidence="6 14" id="KW-0812">Transmembrane</keyword>
<sequence>MKKFDKKMRTIGVQRLSLKMVGRFLTLRFLLVFFIVLILGMSGLLTYLIFSVLNRFSNYDIFGNRAMFSVVITLGASLLLATVMAFFLSFWLLRPMDALIEATREVIDGNFEVRISTKGCYSEVKTLVLSFNNMISELSSIEILRKNFINNFSHEFKTPIISIKGFAEQLMREDLSPEERREYQSYIVSESEKLAKLSTNILLLSKLESQEIVGEKSRYFLDEQIRNCLLTMQMEWEEKKIEPVLRMEPVLFYGNREMVALLWNNLISNAIKFNREGGSLTISCFREGDTVKVSISDEGRGMDEQMVDRIFDKLYQADGTKLLEGNGLGLPIAKRIVELCGGRIEVCSSDLGTTFSVMFPFRK</sequence>
<comment type="catalytic activity">
    <reaction evidence="1">
        <text>ATP + protein L-histidine = ADP + protein N-phospho-L-histidine.</text>
        <dbReference type="EC" id="2.7.13.3"/>
    </reaction>
</comment>
<dbReference type="EMBL" id="JBHSHL010000022">
    <property type="protein sequence ID" value="MFC4804779.1"/>
    <property type="molecule type" value="Genomic_DNA"/>
</dbReference>
<keyword evidence="10" id="KW-0843">Virulence</keyword>
<keyword evidence="9" id="KW-0902">Two-component regulatory system</keyword>
<evidence type="ECO:0000256" key="7">
    <source>
        <dbReference type="ARBA" id="ARBA00022777"/>
    </source>
</evidence>
<evidence type="ECO:0000256" key="13">
    <source>
        <dbReference type="ARBA" id="ARBA00040841"/>
    </source>
</evidence>
<feature type="transmembrane region" description="Helical" evidence="14">
    <location>
        <begin position="70"/>
        <end position="93"/>
    </location>
</feature>
<protein>
    <recommendedName>
        <fullName evidence="13">Heme sensor protein HssS</fullName>
        <ecNumber evidence="3">2.7.13.3</ecNumber>
    </recommendedName>
</protein>
<dbReference type="PROSITE" id="PS50885">
    <property type="entry name" value="HAMP"/>
    <property type="match status" value="1"/>
</dbReference>
<dbReference type="PROSITE" id="PS50109">
    <property type="entry name" value="HIS_KIN"/>
    <property type="match status" value="1"/>
</dbReference>
<evidence type="ECO:0000256" key="14">
    <source>
        <dbReference type="SAM" id="Phobius"/>
    </source>
</evidence>
<dbReference type="Gene3D" id="1.10.287.130">
    <property type="match status" value="1"/>
</dbReference>
<evidence type="ECO:0000313" key="17">
    <source>
        <dbReference type="EMBL" id="MFC4804779.1"/>
    </source>
</evidence>
<dbReference type="CDD" id="cd00082">
    <property type="entry name" value="HisKA"/>
    <property type="match status" value="1"/>
</dbReference>
<evidence type="ECO:0000256" key="1">
    <source>
        <dbReference type="ARBA" id="ARBA00000085"/>
    </source>
</evidence>
<dbReference type="Proteomes" id="UP001595916">
    <property type="component" value="Unassembled WGS sequence"/>
</dbReference>
<evidence type="ECO:0000259" key="15">
    <source>
        <dbReference type="PROSITE" id="PS50109"/>
    </source>
</evidence>
<evidence type="ECO:0000256" key="11">
    <source>
        <dbReference type="ARBA" id="ARBA00023136"/>
    </source>
</evidence>
<evidence type="ECO:0000313" key="18">
    <source>
        <dbReference type="Proteomes" id="UP001595916"/>
    </source>
</evidence>
<dbReference type="CDD" id="cd06225">
    <property type="entry name" value="HAMP"/>
    <property type="match status" value="1"/>
</dbReference>
<comment type="function">
    <text evidence="12">Member of the two-component regulatory system HssS/HssR involved in intracellular heme homeostasis and tempering of staphylococcal virulence. HssS functions as a heme sensor histidine kinase which is autophosphorylated at a histidine residue and transfers its phosphate group to an aspartate residue of HssR. HssR/HssS activates the expression of hrtAB, an efflux pump, in response to extracellular heme, hemin, hemoglobin or blood.</text>
</comment>
<keyword evidence="17" id="KW-0067">ATP-binding</keyword>
<evidence type="ECO:0000256" key="4">
    <source>
        <dbReference type="ARBA" id="ARBA00022553"/>
    </source>
</evidence>
<accession>A0ABV9QPZ5</accession>
<feature type="domain" description="Histidine kinase" evidence="15">
    <location>
        <begin position="151"/>
        <end position="363"/>
    </location>
</feature>
<evidence type="ECO:0000256" key="5">
    <source>
        <dbReference type="ARBA" id="ARBA00022679"/>
    </source>
</evidence>
<dbReference type="Gene3D" id="6.10.340.10">
    <property type="match status" value="1"/>
</dbReference>
<dbReference type="SUPFAM" id="SSF158472">
    <property type="entry name" value="HAMP domain-like"/>
    <property type="match status" value="1"/>
</dbReference>
<organism evidence="17 18">
    <name type="scientific">Filifactor villosus</name>
    <dbReference type="NCBI Taxonomy" id="29374"/>
    <lineage>
        <taxon>Bacteria</taxon>
        <taxon>Bacillati</taxon>
        <taxon>Bacillota</taxon>
        <taxon>Clostridia</taxon>
        <taxon>Peptostreptococcales</taxon>
        <taxon>Filifactoraceae</taxon>
        <taxon>Filifactor</taxon>
    </lineage>
</organism>
<keyword evidence="11 14" id="KW-0472">Membrane</keyword>
<gene>
    <name evidence="17" type="ORF">ACFO4R_06740</name>
</gene>
<dbReference type="EC" id="2.7.13.3" evidence="3"/>
<evidence type="ECO:0000256" key="8">
    <source>
        <dbReference type="ARBA" id="ARBA00022989"/>
    </source>
</evidence>
<dbReference type="InterPro" id="IPR003661">
    <property type="entry name" value="HisK_dim/P_dom"/>
</dbReference>
<reference evidence="18" key="1">
    <citation type="journal article" date="2019" name="Int. J. Syst. Evol. Microbiol.">
        <title>The Global Catalogue of Microorganisms (GCM) 10K type strain sequencing project: providing services to taxonomists for standard genome sequencing and annotation.</title>
        <authorList>
            <consortium name="The Broad Institute Genomics Platform"/>
            <consortium name="The Broad Institute Genome Sequencing Center for Infectious Disease"/>
            <person name="Wu L."/>
            <person name="Ma J."/>
        </authorList>
    </citation>
    <scope>NUCLEOTIDE SEQUENCE [LARGE SCALE GENOMIC DNA]</scope>
    <source>
        <strain evidence="18">CCUG 46385</strain>
    </source>
</reference>
<dbReference type="CDD" id="cd00075">
    <property type="entry name" value="HATPase"/>
    <property type="match status" value="1"/>
</dbReference>
<keyword evidence="18" id="KW-1185">Reference proteome</keyword>
<dbReference type="SMART" id="SM00388">
    <property type="entry name" value="HisKA"/>
    <property type="match status" value="1"/>
</dbReference>
<dbReference type="InterPro" id="IPR036097">
    <property type="entry name" value="HisK_dim/P_sf"/>
</dbReference>
<keyword evidence="4" id="KW-0597">Phosphoprotein</keyword>
<evidence type="ECO:0000256" key="2">
    <source>
        <dbReference type="ARBA" id="ARBA00004141"/>
    </source>
</evidence>
<comment type="subcellular location">
    <subcellularLocation>
        <location evidence="2">Membrane</location>
        <topology evidence="2">Multi-pass membrane protein</topology>
    </subcellularLocation>
</comment>
<evidence type="ECO:0000256" key="6">
    <source>
        <dbReference type="ARBA" id="ARBA00022692"/>
    </source>
</evidence>
<dbReference type="GO" id="GO:0005524">
    <property type="term" value="F:ATP binding"/>
    <property type="evidence" value="ECO:0007669"/>
    <property type="project" value="UniProtKB-KW"/>
</dbReference>
<proteinExistence type="predicted"/>
<dbReference type="InterPro" id="IPR003660">
    <property type="entry name" value="HAMP_dom"/>
</dbReference>
<keyword evidence="17" id="KW-0547">Nucleotide-binding</keyword>
<evidence type="ECO:0000256" key="3">
    <source>
        <dbReference type="ARBA" id="ARBA00012438"/>
    </source>
</evidence>
<feature type="domain" description="HAMP" evidence="16">
    <location>
        <begin position="90"/>
        <end position="143"/>
    </location>
</feature>
<comment type="caution">
    <text evidence="17">The sequence shown here is derived from an EMBL/GenBank/DDBJ whole genome shotgun (WGS) entry which is preliminary data.</text>
</comment>
<dbReference type="PANTHER" id="PTHR45528">
    <property type="entry name" value="SENSOR HISTIDINE KINASE CPXA"/>
    <property type="match status" value="1"/>
</dbReference>
<name>A0ABV9QPZ5_9FIRM</name>
<dbReference type="RefSeq" id="WP_379788297.1">
    <property type="nucleotide sequence ID" value="NZ_JBHSHL010000022.1"/>
</dbReference>
<evidence type="ECO:0000259" key="16">
    <source>
        <dbReference type="PROSITE" id="PS50885"/>
    </source>
</evidence>
<evidence type="ECO:0000256" key="12">
    <source>
        <dbReference type="ARBA" id="ARBA00037219"/>
    </source>
</evidence>
<dbReference type="SUPFAM" id="SSF47384">
    <property type="entry name" value="Homodimeric domain of signal transducing histidine kinase"/>
    <property type="match status" value="1"/>
</dbReference>
<dbReference type="Pfam" id="PF00512">
    <property type="entry name" value="HisKA"/>
    <property type="match status" value="1"/>
</dbReference>
<dbReference type="PANTHER" id="PTHR45528:SF11">
    <property type="entry name" value="HISTIDINE KINASE"/>
    <property type="match status" value="1"/>
</dbReference>
<dbReference type="InterPro" id="IPR003594">
    <property type="entry name" value="HATPase_dom"/>
</dbReference>
<dbReference type="Pfam" id="PF02518">
    <property type="entry name" value="HATPase_c"/>
    <property type="match status" value="1"/>
</dbReference>